<evidence type="ECO:0000256" key="1">
    <source>
        <dbReference type="ARBA" id="ARBA00008225"/>
    </source>
</evidence>
<gene>
    <name evidence="4" type="primary">vanin-like</name>
    <name evidence="4" type="ORF">EVAR_64557_1</name>
</gene>
<comment type="caution">
    <text evidence="4">The sequence shown here is derived from an EMBL/GenBank/DDBJ whole genome shotgun (WGS) entry which is preliminary data.</text>
</comment>
<feature type="domain" description="CN hydrolase" evidence="3">
    <location>
        <begin position="1"/>
        <end position="221"/>
    </location>
</feature>
<dbReference type="PROSITE" id="PS50263">
    <property type="entry name" value="CN_HYDROLASE"/>
    <property type="match status" value="1"/>
</dbReference>
<dbReference type="Pfam" id="PF19018">
    <property type="entry name" value="Vanin_C"/>
    <property type="match status" value="1"/>
</dbReference>
<dbReference type="Gene3D" id="3.60.110.10">
    <property type="entry name" value="Carbon-nitrogen hydrolase"/>
    <property type="match status" value="1"/>
</dbReference>
<evidence type="ECO:0000313" key="5">
    <source>
        <dbReference type="Proteomes" id="UP000299102"/>
    </source>
</evidence>
<dbReference type="Pfam" id="PF00795">
    <property type="entry name" value="CN_hydrolase"/>
    <property type="match status" value="1"/>
</dbReference>
<protein>
    <submittedName>
        <fullName evidence="4">Vanin-like protein 1</fullName>
    </submittedName>
</protein>
<evidence type="ECO:0000259" key="3">
    <source>
        <dbReference type="PROSITE" id="PS50263"/>
    </source>
</evidence>
<sequence length="456" mass="51625">MTLAFDHLVPVPIHGLLRQYPVPALNPEHYDEVLVRLSNAARVNQIYVVINIEELMNCTVVLEGENCPNNTNFRFNTNVVFDRNGAVIDRYRKINLFGELSRTPALTPDLGYFATDFGVRFGHFICFDLMFQVPAVQVVQKFNVTDVIFTTMWFSQMPYLTAVQIQEAYAYAQNVNFLAAGANNVRVGSAGSGIYSGKLRALASVMSGTDTTKLLVERVPKIPGRVNWTYTGPEHDLPRTQDNLYLKRDPSVSAHVTRVLVPGYQEFALSHNEVTCTFKINMTSRGGAKVPSYRASAQDGANTHGRRSIGVASCAVFACENDNITSCPYRKSSPQPDIVFEELEIEMKTHKHRYNNTLNCDNVVYFPSTLQRNNLPLNPDRFTFTERLQDGDVIQDGGQQNVTMKLKETEYDLLTFGIYGRIYDRDVNIDKGVTDDERRKFLKFIDFIYSNREIAK</sequence>
<dbReference type="InterPro" id="IPR043957">
    <property type="entry name" value="Vanin_C"/>
</dbReference>
<dbReference type="PANTHER" id="PTHR10609:SF14">
    <property type="entry name" value="BIOTINIDASE"/>
    <property type="match status" value="1"/>
</dbReference>
<dbReference type="EMBL" id="BGZK01002939">
    <property type="protein sequence ID" value="GBP97468.1"/>
    <property type="molecule type" value="Genomic_DNA"/>
</dbReference>
<dbReference type="PANTHER" id="PTHR10609">
    <property type="entry name" value="BIOTINIDASE-RELATED"/>
    <property type="match status" value="1"/>
</dbReference>
<dbReference type="InterPro" id="IPR003010">
    <property type="entry name" value="C-N_Hydrolase"/>
</dbReference>
<dbReference type="InterPro" id="IPR040154">
    <property type="entry name" value="Biotinidase/VNN"/>
</dbReference>
<dbReference type="OrthoDB" id="10250282at2759"/>
<dbReference type="AlphaFoldDB" id="A0A4C2ABH7"/>
<dbReference type="SUPFAM" id="SSF56317">
    <property type="entry name" value="Carbon-nitrogen hydrolase"/>
    <property type="match status" value="1"/>
</dbReference>
<keyword evidence="2" id="KW-0378">Hydrolase</keyword>
<dbReference type="GO" id="GO:0016787">
    <property type="term" value="F:hydrolase activity"/>
    <property type="evidence" value="ECO:0007669"/>
    <property type="project" value="UniProtKB-KW"/>
</dbReference>
<dbReference type="Proteomes" id="UP000299102">
    <property type="component" value="Unassembled WGS sequence"/>
</dbReference>
<accession>A0A4C2ABH7</accession>
<proteinExistence type="inferred from homology"/>
<organism evidence="4 5">
    <name type="scientific">Eumeta variegata</name>
    <name type="common">Bagworm moth</name>
    <name type="synonym">Eumeta japonica</name>
    <dbReference type="NCBI Taxonomy" id="151549"/>
    <lineage>
        <taxon>Eukaryota</taxon>
        <taxon>Metazoa</taxon>
        <taxon>Ecdysozoa</taxon>
        <taxon>Arthropoda</taxon>
        <taxon>Hexapoda</taxon>
        <taxon>Insecta</taxon>
        <taxon>Pterygota</taxon>
        <taxon>Neoptera</taxon>
        <taxon>Endopterygota</taxon>
        <taxon>Lepidoptera</taxon>
        <taxon>Glossata</taxon>
        <taxon>Ditrysia</taxon>
        <taxon>Tineoidea</taxon>
        <taxon>Psychidae</taxon>
        <taxon>Oiketicinae</taxon>
        <taxon>Eumeta</taxon>
    </lineage>
</organism>
<name>A0A4C2ABH7_EUMVA</name>
<evidence type="ECO:0000256" key="2">
    <source>
        <dbReference type="ARBA" id="ARBA00022801"/>
    </source>
</evidence>
<keyword evidence="5" id="KW-1185">Reference proteome</keyword>
<dbReference type="STRING" id="151549.A0A4C2ABH7"/>
<evidence type="ECO:0000313" key="4">
    <source>
        <dbReference type="EMBL" id="GBP97468.1"/>
    </source>
</evidence>
<dbReference type="InterPro" id="IPR036526">
    <property type="entry name" value="C-N_Hydrolase_sf"/>
</dbReference>
<comment type="similarity">
    <text evidence="1">Belongs to the carbon-nitrogen hydrolase superfamily. BTD/VNN family.</text>
</comment>
<reference evidence="4 5" key="1">
    <citation type="journal article" date="2019" name="Commun. Biol.">
        <title>The bagworm genome reveals a unique fibroin gene that provides high tensile strength.</title>
        <authorList>
            <person name="Kono N."/>
            <person name="Nakamura H."/>
            <person name="Ohtoshi R."/>
            <person name="Tomita M."/>
            <person name="Numata K."/>
            <person name="Arakawa K."/>
        </authorList>
    </citation>
    <scope>NUCLEOTIDE SEQUENCE [LARGE SCALE GENOMIC DNA]</scope>
</reference>